<keyword evidence="7" id="KW-0324">Glycolysis</keyword>
<dbReference type="InterPro" id="IPR011258">
    <property type="entry name" value="BPG-indep_PGM_N"/>
</dbReference>
<dbReference type="Gene3D" id="3.40.1450.10">
    <property type="entry name" value="BPG-independent phosphoglycerate mutase, domain B"/>
    <property type="match status" value="1"/>
</dbReference>
<evidence type="ECO:0000256" key="10">
    <source>
        <dbReference type="ARBA" id="ARBA00071648"/>
    </source>
</evidence>
<comment type="cofactor">
    <cofactor evidence="2">
        <name>Mn(2+)</name>
        <dbReference type="ChEBI" id="CHEBI:29035"/>
    </cofactor>
</comment>
<evidence type="ECO:0000313" key="13">
    <source>
        <dbReference type="EMBL" id="VAV83179.1"/>
    </source>
</evidence>
<comment type="catalytic activity">
    <reaction evidence="1">
        <text>(2R)-2-phosphoglycerate = (2R)-3-phosphoglycerate</text>
        <dbReference type="Rhea" id="RHEA:15901"/>
        <dbReference type="ChEBI" id="CHEBI:58272"/>
        <dbReference type="ChEBI" id="CHEBI:58289"/>
        <dbReference type="EC" id="5.4.2.12"/>
    </reaction>
</comment>
<dbReference type="GO" id="GO:0004619">
    <property type="term" value="F:phosphoglycerate mutase activity"/>
    <property type="evidence" value="ECO:0007669"/>
    <property type="project" value="UniProtKB-EC"/>
</dbReference>
<keyword evidence="9 13" id="KW-0413">Isomerase</keyword>
<dbReference type="Pfam" id="PF06415">
    <property type="entry name" value="iPGM_N"/>
    <property type="match status" value="1"/>
</dbReference>
<dbReference type="GO" id="GO:0030145">
    <property type="term" value="F:manganese ion binding"/>
    <property type="evidence" value="ECO:0007669"/>
    <property type="project" value="InterPro"/>
</dbReference>
<proteinExistence type="inferred from homology"/>
<dbReference type="AlphaFoldDB" id="A0A3B0QSZ9"/>
<dbReference type="SUPFAM" id="SSF53649">
    <property type="entry name" value="Alkaline phosphatase-like"/>
    <property type="match status" value="1"/>
</dbReference>
<dbReference type="GO" id="GO:0005829">
    <property type="term" value="C:cytosol"/>
    <property type="evidence" value="ECO:0007669"/>
    <property type="project" value="TreeGrafter"/>
</dbReference>
<dbReference type="Gene3D" id="3.40.720.10">
    <property type="entry name" value="Alkaline Phosphatase, subunit A"/>
    <property type="match status" value="1"/>
</dbReference>
<evidence type="ECO:0000256" key="6">
    <source>
        <dbReference type="ARBA" id="ARBA00022723"/>
    </source>
</evidence>
<evidence type="ECO:0000256" key="9">
    <source>
        <dbReference type="ARBA" id="ARBA00023235"/>
    </source>
</evidence>
<reference evidence="13" key="1">
    <citation type="submission" date="2018-06" db="EMBL/GenBank/DDBJ databases">
        <authorList>
            <person name="Zhirakovskaya E."/>
        </authorList>
    </citation>
    <scope>NUCLEOTIDE SEQUENCE</scope>
</reference>
<evidence type="ECO:0000259" key="11">
    <source>
        <dbReference type="Pfam" id="PF01676"/>
    </source>
</evidence>
<evidence type="ECO:0000259" key="12">
    <source>
        <dbReference type="Pfam" id="PF06415"/>
    </source>
</evidence>
<dbReference type="InterPro" id="IPR005995">
    <property type="entry name" value="Pgm_bpd_ind"/>
</dbReference>
<keyword evidence="8" id="KW-0464">Manganese</keyword>
<evidence type="ECO:0000256" key="7">
    <source>
        <dbReference type="ARBA" id="ARBA00023152"/>
    </source>
</evidence>
<dbReference type="GO" id="GO:0006007">
    <property type="term" value="P:glucose catabolic process"/>
    <property type="evidence" value="ECO:0007669"/>
    <property type="project" value="InterPro"/>
</dbReference>
<dbReference type="PANTHER" id="PTHR31637:SF0">
    <property type="entry name" value="2,3-BISPHOSPHOGLYCERATE-INDEPENDENT PHOSPHOGLYCERATE MUTASE"/>
    <property type="match status" value="1"/>
</dbReference>
<dbReference type="PANTHER" id="PTHR31637">
    <property type="entry name" value="2,3-BISPHOSPHOGLYCERATE-INDEPENDENT PHOSPHOGLYCERATE MUTASE"/>
    <property type="match status" value="1"/>
</dbReference>
<dbReference type="InterPro" id="IPR017850">
    <property type="entry name" value="Alkaline_phosphatase_core_sf"/>
</dbReference>
<protein>
    <recommendedName>
        <fullName evidence="10">2,3-bisphosphoglycerate-independent phosphoglycerate mutase</fullName>
        <ecNumber evidence="5">5.4.2.12</ecNumber>
    </recommendedName>
</protein>
<dbReference type="SUPFAM" id="SSF64158">
    <property type="entry name" value="2,3-Bisphosphoglycerate-independent phosphoglycerate mutase, substrate-binding domain"/>
    <property type="match status" value="1"/>
</dbReference>
<dbReference type="NCBIfam" id="TIGR01307">
    <property type="entry name" value="pgm_bpd_ind"/>
    <property type="match status" value="1"/>
</dbReference>
<evidence type="ECO:0000256" key="4">
    <source>
        <dbReference type="ARBA" id="ARBA00008819"/>
    </source>
</evidence>
<dbReference type="UniPathway" id="UPA00109">
    <property type="reaction ID" value="UER00186"/>
</dbReference>
<dbReference type="HAMAP" id="MF_01038">
    <property type="entry name" value="GpmI"/>
    <property type="match status" value="1"/>
</dbReference>
<comment type="similarity">
    <text evidence="4">Belongs to the BPG-independent phosphoglycerate mutase family.</text>
</comment>
<dbReference type="EC" id="5.4.2.12" evidence="5"/>
<dbReference type="InterPro" id="IPR006124">
    <property type="entry name" value="Metalloenzyme"/>
</dbReference>
<dbReference type="PIRSF" id="PIRSF001492">
    <property type="entry name" value="IPGAM"/>
    <property type="match status" value="1"/>
</dbReference>
<dbReference type="CDD" id="cd16010">
    <property type="entry name" value="iPGM"/>
    <property type="match status" value="1"/>
</dbReference>
<dbReference type="EMBL" id="UOEA01000036">
    <property type="protein sequence ID" value="VAV83179.1"/>
    <property type="molecule type" value="Genomic_DNA"/>
</dbReference>
<sequence>MFRSLVLIVMDGWGLSQRREDNPTAKAKLPNINKLMETAPLTMLGTSGKDVGLPGGQMGNSEVGHLTLGAGRVVLQELSRINQAIESGEFAANPNLTELLDVVIANEGALHLLGLLSDGGVHSHQEHLYAIMRAAKARGVGKVYIHAILDGRDTSPKSGKGYMEALLGKIEEIGVGQVASVSGRFYAMDRDRRYERVEQAYRAIAEGKGVEASGPVDAIEASYAAGKTDEFMEPAVITENDAPVGPFASGDGVIFFNYRADRAREITESFISDDFTGFTRGAKPALSAFLTMTEYDATFPVKTIFMPETHAAILAEVLSDNAVSQFRVAETEKYAHVTFFFNGGREEPFVGEERLLIPSNREVATYDMAPEMRAAEIADATVMRMDTDDDGFILVNFANGDMVGHTGVIEAAVIACEAVDTAVGRIVEKARAKGVAVIITSDHGNVEQMIDYEKNCPYTAHTTNPVPLILVDDSAVGIRLAEGALADVAPTILKVMGIDIPSEMTGKPLF</sequence>
<evidence type="ECO:0000256" key="8">
    <source>
        <dbReference type="ARBA" id="ARBA00023211"/>
    </source>
</evidence>
<evidence type="ECO:0000256" key="3">
    <source>
        <dbReference type="ARBA" id="ARBA00004798"/>
    </source>
</evidence>
<feature type="domain" description="BPG-independent PGAM N-terminal" evidence="12">
    <location>
        <begin position="81"/>
        <end position="296"/>
    </location>
</feature>
<evidence type="ECO:0000256" key="2">
    <source>
        <dbReference type="ARBA" id="ARBA00001936"/>
    </source>
</evidence>
<dbReference type="GO" id="GO:0006096">
    <property type="term" value="P:glycolytic process"/>
    <property type="evidence" value="ECO:0007669"/>
    <property type="project" value="UniProtKB-UniPathway"/>
</dbReference>
<gene>
    <name evidence="13" type="ORF">MNBD_DELTA01-314</name>
</gene>
<evidence type="ECO:0000256" key="5">
    <source>
        <dbReference type="ARBA" id="ARBA00012026"/>
    </source>
</evidence>
<comment type="pathway">
    <text evidence="3">Carbohydrate degradation; glycolysis; pyruvate from D-glyceraldehyde 3-phosphate: step 3/5.</text>
</comment>
<dbReference type="InterPro" id="IPR036646">
    <property type="entry name" value="PGAM_B_sf"/>
</dbReference>
<accession>A0A3B0QSZ9</accession>
<organism evidence="13">
    <name type="scientific">hydrothermal vent metagenome</name>
    <dbReference type="NCBI Taxonomy" id="652676"/>
    <lineage>
        <taxon>unclassified sequences</taxon>
        <taxon>metagenomes</taxon>
        <taxon>ecological metagenomes</taxon>
    </lineage>
</organism>
<name>A0A3B0QSZ9_9ZZZZ</name>
<dbReference type="FunFam" id="3.40.1450.10:FF:000001">
    <property type="entry name" value="2,3-bisphosphoglycerate-independent phosphoglycerate mutase"/>
    <property type="match status" value="1"/>
</dbReference>
<dbReference type="Pfam" id="PF01676">
    <property type="entry name" value="Metalloenzyme"/>
    <property type="match status" value="1"/>
</dbReference>
<evidence type="ECO:0000256" key="1">
    <source>
        <dbReference type="ARBA" id="ARBA00000370"/>
    </source>
</evidence>
<feature type="domain" description="Metalloenzyme" evidence="11">
    <location>
        <begin position="5"/>
        <end position="499"/>
    </location>
</feature>
<keyword evidence="6" id="KW-0479">Metal-binding</keyword>